<gene>
    <name evidence="1" type="ORF">ANCCAN_23586</name>
</gene>
<dbReference type="EMBL" id="JOJR01001506">
    <property type="protein sequence ID" value="RCN30641.1"/>
    <property type="molecule type" value="Genomic_DNA"/>
</dbReference>
<evidence type="ECO:0000313" key="1">
    <source>
        <dbReference type="EMBL" id="RCN30641.1"/>
    </source>
</evidence>
<keyword evidence="2" id="KW-1185">Reference proteome</keyword>
<evidence type="ECO:0000313" key="2">
    <source>
        <dbReference type="Proteomes" id="UP000252519"/>
    </source>
</evidence>
<dbReference type="AlphaFoldDB" id="A0A368FEM4"/>
<name>A0A368FEM4_ANCCA</name>
<accession>A0A368FEM4</accession>
<dbReference type="Proteomes" id="UP000252519">
    <property type="component" value="Unassembled WGS sequence"/>
</dbReference>
<protein>
    <submittedName>
        <fullName evidence="1">Uncharacterized protein</fullName>
    </submittedName>
</protein>
<sequence length="90" mass="11193">MWCKWDVMEIRTTKLADAFHRLIGYLLQSKYPPMAKLLRRLRMAKLLRRLRSCNTNVRGHLLNMDRRRTDGRNLKRWDRLRRIKIEREMR</sequence>
<organism evidence="1 2">
    <name type="scientific">Ancylostoma caninum</name>
    <name type="common">Dog hookworm</name>
    <dbReference type="NCBI Taxonomy" id="29170"/>
    <lineage>
        <taxon>Eukaryota</taxon>
        <taxon>Metazoa</taxon>
        <taxon>Ecdysozoa</taxon>
        <taxon>Nematoda</taxon>
        <taxon>Chromadorea</taxon>
        <taxon>Rhabditida</taxon>
        <taxon>Rhabditina</taxon>
        <taxon>Rhabditomorpha</taxon>
        <taxon>Strongyloidea</taxon>
        <taxon>Ancylostomatidae</taxon>
        <taxon>Ancylostomatinae</taxon>
        <taxon>Ancylostoma</taxon>
    </lineage>
</organism>
<reference evidence="1 2" key="1">
    <citation type="submission" date="2014-10" db="EMBL/GenBank/DDBJ databases">
        <title>Draft genome of the hookworm Ancylostoma caninum.</title>
        <authorList>
            <person name="Mitreva M."/>
        </authorList>
    </citation>
    <scope>NUCLEOTIDE SEQUENCE [LARGE SCALE GENOMIC DNA]</scope>
    <source>
        <strain evidence="1 2">Baltimore</strain>
    </source>
</reference>
<comment type="caution">
    <text evidence="1">The sequence shown here is derived from an EMBL/GenBank/DDBJ whole genome shotgun (WGS) entry which is preliminary data.</text>
</comment>
<proteinExistence type="predicted"/>